<name>A0A109LH19_PSEFL</name>
<reference evidence="1 2" key="1">
    <citation type="submission" date="2015-05" db="EMBL/GenBank/DDBJ databases">
        <title>A genomic and transcriptomic approach to investigate the blue pigment phenotype in Pseudomonas fluorescens.</title>
        <authorList>
            <person name="Andreani N.A."/>
            <person name="Cardazzo B."/>
        </authorList>
    </citation>
    <scope>NUCLEOTIDE SEQUENCE [LARGE SCALE GENOMIC DNA]</scope>
    <source>
        <strain evidence="1 2">Ps_22</strain>
    </source>
</reference>
<sequence>MVDDAVVDQGRGTGGKFRVGGAGGAVGVEQDVVVGVWGSAQSFCQQQCYGATEAVAAHYDALAGVKLIKILQYEITQRPIGLVKTIVGFSNTAFEGHLMGVGVT</sequence>
<comment type="caution">
    <text evidence="1">The sequence shown here is derived from an EMBL/GenBank/DDBJ whole genome shotgun (WGS) entry which is preliminary data.</text>
</comment>
<proteinExistence type="predicted"/>
<protein>
    <submittedName>
        <fullName evidence="1">Uncharacterized protein</fullName>
    </submittedName>
</protein>
<dbReference type="AlphaFoldDB" id="A0A109LH19"/>
<organism evidence="1 2">
    <name type="scientific">Pseudomonas fluorescens</name>
    <dbReference type="NCBI Taxonomy" id="294"/>
    <lineage>
        <taxon>Bacteria</taxon>
        <taxon>Pseudomonadati</taxon>
        <taxon>Pseudomonadota</taxon>
        <taxon>Gammaproteobacteria</taxon>
        <taxon>Pseudomonadales</taxon>
        <taxon>Pseudomonadaceae</taxon>
        <taxon>Pseudomonas</taxon>
    </lineage>
</organism>
<accession>A0A109LH19</accession>
<gene>
    <name evidence="1" type="ORF">PFLmoz3_02664</name>
</gene>
<dbReference type="Proteomes" id="UP000061348">
    <property type="component" value="Unassembled WGS sequence"/>
</dbReference>
<evidence type="ECO:0000313" key="1">
    <source>
        <dbReference type="EMBL" id="KWV87727.1"/>
    </source>
</evidence>
<evidence type="ECO:0000313" key="2">
    <source>
        <dbReference type="Proteomes" id="UP000061348"/>
    </source>
</evidence>
<dbReference type="EMBL" id="LCYA01000067">
    <property type="protein sequence ID" value="KWV87727.1"/>
    <property type="molecule type" value="Genomic_DNA"/>
</dbReference>